<dbReference type="AlphaFoldDB" id="A0A9N9NJW4"/>
<name>A0A9N9NJW4_9GLOM</name>
<organism evidence="1 2">
    <name type="scientific">Dentiscutata erythropus</name>
    <dbReference type="NCBI Taxonomy" id="1348616"/>
    <lineage>
        <taxon>Eukaryota</taxon>
        <taxon>Fungi</taxon>
        <taxon>Fungi incertae sedis</taxon>
        <taxon>Mucoromycota</taxon>
        <taxon>Glomeromycotina</taxon>
        <taxon>Glomeromycetes</taxon>
        <taxon>Diversisporales</taxon>
        <taxon>Gigasporaceae</taxon>
        <taxon>Dentiscutata</taxon>
    </lineage>
</organism>
<keyword evidence="2" id="KW-1185">Reference proteome</keyword>
<gene>
    <name evidence="1" type="ORF">DERYTH_LOCUS16319</name>
</gene>
<protein>
    <submittedName>
        <fullName evidence="1">5846_t:CDS:1</fullName>
    </submittedName>
</protein>
<dbReference type="OrthoDB" id="2409299at2759"/>
<evidence type="ECO:0000313" key="2">
    <source>
        <dbReference type="Proteomes" id="UP000789405"/>
    </source>
</evidence>
<dbReference type="EMBL" id="CAJVPY010014098">
    <property type="protein sequence ID" value="CAG8744654.1"/>
    <property type="molecule type" value="Genomic_DNA"/>
</dbReference>
<proteinExistence type="predicted"/>
<comment type="caution">
    <text evidence="1">The sequence shown here is derived from an EMBL/GenBank/DDBJ whole genome shotgun (WGS) entry which is preliminary data.</text>
</comment>
<dbReference type="Proteomes" id="UP000789405">
    <property type="component" value="Unassembled WGS sequence"/>
</dbReference>
<accession>A0A9N9NJW4</accession>
<feature type="non-terminal residue" evidence="1">
    <location>
        <position position="143"/>
    </location>
</feature>
<sequence>MAFDSSDVKFLNDNIRDTVSPATYTSIDISIYFRNNNIRPTLETVIECIIRLQASRHRNFCNPAIVRVRELILLSISPKERDDYEDLVNQVLARLTPAPSLPQTPAIPTFSVSREMLEGFDFCPYMRHQEQKQEYNSAETLNA</sequence>
<reference evidence="1" key="1">
    <citation type="submission" date="2021-06" db="EMBL/GenBank/DDBJ databases">
        <authorList>
            <person name="Kallberg Y."/>
            <person name="Tangrot J."/>
            <person name="Rosling A."/>
        </authorList>
    </citation>
    <scope>NUCLEOTIDE SEQUENCE</scope>
    <source>
        <strain evidence="1">MA453B</strain>
    </source>
</reference>
<evidence type="ECO:0000313" key="1">
    <source>
        <dbReference type="EMBL" id="CAG8744654.1"/>
    </source>
</evidence>